<organism evidence="3 4">
    <name type="scientific">Paper mulberry leaf curling associated virus 1</name>
    <dbReference type="NCBI Taxonomy" id="2738469"/>
    <lineage>
        <taxon>Viruses</taxon>
        <taxon>Monodnaviria</taxon>
        <taxon>Shotokuvirae</taxon>
        <taxon>Cressdnaviricota</taxon>
        <taxon>Repensiviricetes</taxon>
        <taxon>Geplafuvirales</taxon>
        <taxon>Geminiviridae</taxon>
        <taxon>Mulcrilevirus</taxon>
        <taxon>Mulcrilevirus broussonetiae</taxon>
        <taxon>Paper mulberry leaf curl virus 1</taxon>
    </lineage>
</organism>
<dbReference type="EMBL" id="MN595125">
    <property type="protein sequence ID" value="QJX74411.1"/>
    <property type="molecule type" value="Genomic_DNA"/>
</dbReference>
<evidence type="ECO:0000313" key="4">
    <source>
        <dbReference type="Proteomes" id="UP000678929"/>
    </source>
</evidence>
<proteinExistence type="predicted"/>
<keyword evidence="4" id="KW-1185">Reference proteome</keyword>
<protein>
    <submittedName>
        <fullName evidence="3">V2</fullName>
    </submittedName>
</protein>
<evidence type="ECO:0000313" key="3">
    <source>
        <dbReference type="EMBL" id="QJX74411.1"/>
    </source>
</evidence>
<dbReference type="EMBL" id="MN595124">
    <property type="protein sequence ID" value="QJX74405.1"/>
    <property type="molecule type" value="Genomic_DNA"/>
</dbReference>
<sequence>MDTWQCRLGDLPETLTGCLHMLACKFLQNMEERAEMHMALINPEYGMPEAKSYYEHMIAKQEIRDLLRLIRRLGRVKDKSSVNGDYKVYAEELRNRTASRLGKKTEETGPTKEEPVPAKCTWSEWAKSLGPTVKKDKEDQIPQGPDWV</sequence>
<dbReference type="GeneID" id="80536657"/>
<evidence type="ECO:0000256" key="1">
    <source>
        <dbReference type="SAM" id="MobiDB-lite"/>
    </source>
</evidence>
<dbReference type="KEGG" id="vg:80536657"/>
<dbReference type="Proteomes" id="UP000678929">
    <property type="component" value="Segment"/>
</dbReference>
<reference evidence="3" key="1">
    <citation type="journal article" date="2020" name="Plant Dis.">
        <title>Identification and characterization of two novel geminiviruses associated with paper mulberry (Broussonetia papyrifera) leaf curl disease.</title>
        <authorList>
            <person name="Qiu Y."/>
            <person name="Zhang S."/>
            <person name="Yu H."/>
            <person name="Xuan Z."/>
            <person name="Yang L."/>
            <person name="Zhan B."/>
            <person name="Murilo Zerbini F."/>
            <person name="Cao M."/>
        </authorList>
    </citation>
    <scope>NUCLEOTIDE SEQUENCE</scope>
    <source>
        <strain evidence="2">HY</strain>
        <strain evidence="3">SWU</strain>
    </source>
</reference>
<dbReference type="RefSeq" id="YP_010798452.1">
    <property type="nucleotide sequence ID" value="NC_076464.1"/>
</dbReference>
<feature type="region of interest" description="Disordered" evidence="1">
    <location>
        <begin position="97"/>
        <end position="148"/>
    </location>
</feature>
<feature type="compositionally biased region" description="Basic and acidic residues" evidence="1">
    <location>
        <begin position="103"/>
        <end position="116"/>
    </location>
</feature>
<accession>A0A6M6DN34</accession>
<name>A0A6M6DN34_9GEMI</name>
<evidence type="ECO:0000313" key="2">
    <source>
        <dbReference type="EMBL" id="QJX74405.1"/>
    </source>
</evidence>